<proteinExistence type="predicted"/>
<evidence type="ECO:0000313" key="2">
    <source>
        <dbReference type="Proteomes" id="UP000224898"/>
    </source>
</evidence>
<dbReference type="RefSeq" id="YP_009831815.1">
    <property type="nucleotide sequence ID" value="NC_048650.1"/>
</dbReference>
<dbReference type="EMBL" id="KX925554">
    <property type="protein sequence ID" value="APC46352.1"/>
    <property type="molecule type" value="Genomic_DNA"/>
</dbReference>
<protein>
    <submittedName>
        <fullName evidence="1">Uncharacterized protein</fullName>
    </submittedName>
</protein>
<dbReference type="Proteomes" id="UP000224898">
    <property type="component" value="Segment"/>
</dbReference>
<name>A0A1J0GVZ8_9CAUD</name>
<keyword evidence="2" id="KW-1185">Reference proteome</keyword>
<evidence type="ECO:0000313" key="1">
    <source>
        <dbReference type="EMBL" id="APC46352.1"/>
    </source>
</evidence>
<accession>A0A1J0GVZ8</accession>
<organism evidence="1 2">
    <name type="scientific">Streptomyces phage BRock</name>
    <dbReference type="NCBI Taxonomy" id="1913591"/>
    <lineage>
        <taxon>Viruses</taxon>
        <taxon>Duplodnaviria</taxon>
        <taxon>Heunggongvirae</taxon>
        <taxon>Uroviricota</taxon>
        <taxon>Caudoviricetes</taxon>
        <taxon>Borockvirus</taxon>
        <taxon>Borockvirus brock</taxon>
    </lineage>
</organism>
<reference evidence="1 2" key="1">
    <citation type="submission" date="2016-09" db="EMBL/GenBank/DDBJ databases">
        <title>Complete Genome Sequence of Streptomyces 5a phage BRock.</title>
        <authorList>
            <person name="Crossman A."/>
            <person name="Baron S."/>
            <person name="Jamdagni P."/>
            <person name="Khatri P."/>
            <person name="Sharma D."/>
            <person name="Pandey M."/>
            <person name="Goyal S."/>
            <person name="Kumar S."/>
            <person name="Phogat A."/>
            <person name="Chawla G."/>
            <person name="Pasricha M."/>
            <person name="Gupta K."/>
            <person name="Bazzad D."/>
            <person name="Aggarwal V."/>
            <person name="Poughat A."/>
            <person name="Singh K."/>
            <person name="Rana P."/>
            <person name="Gautam R."/>
            <person name="Sharma V."/>
            <person name="Tyagi D."/>
            <person name="Shahi A."/>
            <person name="Jangra N."/>
            <person name="Malik M."/>
            <person name="Sidhu P.K."/>
            <person name="Malik S."/>
            <person name="Ghalyan Y."/>
            <person name="Sharma S.S."/>
            <person name="Malik A."/>
            <person name="Chuttani R."/>
            <person name="Bamal N."/>
            <person name="Bhadula D."/>
            <person name="Batra A."/>
            <person name="Temple L."/>
            <person name="Nehra K."/>
        </authorList>
    </citation>
    <scope>NUCLEOTIDE SEQUENCE [LARGE SCALE GENOMIC DNA]</scope>
</reference>
<dbReference type="KEGG" id="vg:55601504"/>
<sequence>MVDRATVHTSYEEIVKAFGPHQEGDPDKVLAEWQLQTPHGWAEVYDYKSYEDRPEDVTVWRVAGNSAEAINWVVEAIDGRTEIQ</sequence>
<dbReference type="GeneID" id="55601504"/>